<evidence type="ECO:0000256" key="3">
    <source>
        <dbReference type="ARBA" id="ARBA00022729"/>
    </source>
</evidence>
<comment type="function">
    <text evidence="11">Regulator of short-term neuronal synaptic plasticity in the dentate gyrus. Associates with AMPA receptors (ionotropic glutamate receptors) in synaptic spines and promotes AMPA receptor desensitization at excitatory synapses.</text>
</comment>
<reference evidence="16" key="3">
    <citation type="submission" date="2025-09" db="UniProtKB">
        <authorList>
            <consortium name="Ensembl"/>
        </authorList>
    </citation>
    <scope>IDENTIFICATION</scope>
</reference>
<keyword evidence="5" id="KW-0770">Synapse</keyword>
<feature type="signal peptide" evidence="14">
    <location>
        <begin position="1"/>
        <end position="22"/>
    </location>
</feature>
<feature type="transmembrane region" description="Helical" evidence="13">
    <location>
        <begin position="136"/>
        <end position="159"/>
    </location>
</feature>
<dbReference type="Proteomes" id="UP000472267">
    <property type="component" value="Chromosome 8"/>
</dbReference>
<sequence length="409" mass="45149">MRGRYFLLGFLLLKLMALVCKADGEPGLLGGFVMIATSNGSREEESVSEETPHTEDKCRGYFDVMGQWDPPFTCDTANYLYCCGTCGFRFCCSHKHSRLDQSTCKNYDTPVWLKAGQTPYKKMNNMQDSTKDKTNLIVYIICGVVAIMALVGIFTKLGLEKAHRPQRENMSRAVASVLQGGCPGEQFRGEEALGMHSQHYVSRPTNLQGGQINNNVGPGSNMVQQHPYPALSQLAHQQQQQQLQNKDLNKYATLKAVAAKYNGELYNKHRLMVELPTKGGLPLQPMGNSRPSMGNMSSMTPPMTTNPMATNPRTSNSINPSQMTSMTPMASMTPMTSNTIATGHGMGLGLKGWDGTETVGRRKTYGPKRPQCTILEPNQLHGTRGHSHSQHFLPTQPYFVTNSKTEVTV</sequence>
<evidence type="ECO:0000256" key="13">
    <source>
        <dbReference type="SAM" id="Phobius"/>
    </source>
</evidence>
<evidence type="ECO:0000256" key="5">
    <source>
        <dbReference type="ARBA" id="ARBA00023018"/>
    </source>
</evidence>
<keyword evidence="3 14" id="KW-0732">Signal</keyword>
<evidence type="ECO:0000256" key="4">
    <source>
        <dbReference type="ARBA" id="ARBA00022989"/>
    </source>
</evidence>
<dbReference type="PANTHER" id="PTHR31774:SF1">
    <property type="entry name" value="PROTEIN SHISA-9"/>
    <property type="match status" value="1"/>
</dbReference>
<organism evidence="16 17">
    <name type="scientific">Salarias fasciatus</name>
    <name type="common">Jewelled blenny</name>
    <name type="synonym">Blennius fasciatus</name>
    <dbReference type="NCBI Taxonomy" id="181472"/>
    <lineage>
        <taxon>Eukaryota</taxon>
        <taxon>Metazoa</taxon>
        <taxon>Chordata</taxon>
        <taxon>Craniata</taxon>
        <taxon>Vertebrata</taxon>
        <taxon>Euteleostomi</taxon>
        <taxon>Actinopterygii</taxon>
        <taxon>Neopterygii</taxon>
        <taxon>Teleostei</taxon>
        <taxon>Neoteleostei</taxon>
        <taxon>Acanthomorphata</taxon>
        <taxon>Ovalentaria</taxon>
        <taxon>Blenniimorphae</taxon>
        <taxon>Blenniiformes</taxon>
        <taxon>Blennioidei</taxon>
        <taxon>Blenniidae</taxon>
        <taxon>Salariinae</taxon>
        <taxon>Salarias</taxon>
    </lineage>
</organism>
<keyword evidence="17" id="KW-1185">Reference proteome</keyword>
<evidence type="ECO:0000256" key="10">
    <source>
        <dbReference type="ARBA" id="ARBA00029429"/>
    </source>
</evidence>
<keyword evidence="8" id="KW-0628">Postsynaptic cell membrane</keyword>
<keyword evidence="4 13" id="KW-1133">Transmembrane helix</keyword>
<keyword evidence="1" id="KW-1003">Cell membrane</keyword>
<dbReference type="OMA" id="MTHNLMT"/>
<dbReference type="GO" id="GO:0014069">
    <property type="term" value="C:postsynaptic density"/>
    <property type="evidence" value="ECO:0007669"/>
    <property type="project" value="TreeGrafter"/>
</dbReference>
<proteinExistence type="inferred from homology"/>
<keyword evidence="9" id="KW-0966">Cell projection</keyword>
<evidence type="ECO:0000313" key="16">
    <source>
        <dbReference type="Ensembl" id="ENSSFAP00005019600.1"/>
    </source>
</evidence>
<comment type="similarity">
    <text evidence="12">Belongs to the shisa family. SHISA9 subfamily.</text>
</comment>
<evidence type="ECO:0000256" key="12">
    <source>
        <dbReference type="ARBA" id="ARBA00038448"/>
    </source>
</evidence>
<reference evidence="16" key="2">
    <citation type="submission" date="2025-08" db="UniProtKB">
        <authorList>
            <consortium name="Ensembl"/>
        </authorList>
    </citation>
    <scope>IDENTIFICATION</scope>
</reference>
<dbReference type="Ensembl" id="ENSSFAT00005020383.1">
    <property type="protein sequence ID" value="ENSSFAP00005019600.1"/>
    <property type="gene ID" value="ENSSFAG00005010252.1"/>
</dbReference>
<name>A0A672GRJ4_SALFA</name>
<evidence type="ECO:0000256" key="9">
    <source>
        <dbReference type="ARBA" id="ARBA00023273"/>
    </source>
</evidence>
<feature type="chain" id="PRO_5025692652" evidence="14">
    <location>
        <begin position="23"/>
        <end position="409"/>
    </location>
</feature>
<dbReference type="InterPro" id="IPR026910">
    <property type="entry name" value="Shisa"/>
</dbReference>
<evidence type="ECO:0000259" key="15">
    <source>
        <dbReference type="Pfam" id="PF13908"/>
    </source>
</evidence>
<evidence type="ECO:0000256" key="6">
    <source>
        <dbReference type="ARBA" id="ARBA00023136"/>
    </source>
</evidence>
<dbReference type="InParanoid" id="A0A672GRJ4"/>
<evidence type="ECO:0000256" key="8">
    <source>
        <dbReference type="ARBA" id="ARBA00023257"/>
    </source>
</evidence>
<evidence type="ECO:0000256" key="11">
    <source>
        <dbReference type="ARBA" id="ARBA00037492"/>
    </source>
</evidence>
<dbReference type="GO" id="GO:0032281">
    <property type="term" value="C:AMPA glutamate receptor complex"/>
    <property type="evidence" value="ECO:0007669"/>
    <property type="project" value="TreeGrafter"/>
</dbReference>
<dbReference type="AlphaFoldDB" id="A0A672GRJ4"/>
<dbReference type="InterPro" id="IPR053891">
    <property type="entry name" value="Shisa_N"/>
</dbReference>
<evidence type="ECO:0000256" key="14">
    <source>
        <dbReference type="SAM" id="SignalP"/>
    </source>
</evidence>
<dbReference type="GO" id="GO:0032591">
    <property type="term" value="C:dendritic spine membrane"/>
    <property type="evidence" value="ECO:0007669"/>
    <property type="project" value="UniProtKB-SubCell"/>
</dbReference>
<protein>
    <submittedName>
        <fullName evidence="16">Shisa family member 9a</fullName>
    </submittedName>
</protein>
<dbReference type="GO" id="GO:0045211">
    <property type="term" value="C:postsynaptic membrane"/>
    <property type="evidence" value="ECO:0007669"/>
    <property type="project" value="TreeGrafter"/>
</dbReference>
<dbReference type="PANTHER" id="PTHR31774">
    <property type="entry name" value="PROTEIN SHISA-9-RELATED"/>
    <property type="match status" value="1"/>
</dbReference>
<dbReference type="GO" id="GO:0048172">
    <property type="term" value="P:regulation of short-term neuronal synaptic plasticity"/>
    <property type="evidence" value="ECO:0007669"/>
    <property type="project" value="TreeGrafter"/>
</dbReference>
<reference evidence="16" key="1">
    <citation type="submission" date="2019-06" db="EMBL/GenBank/DDBJ databases">
        <authorList>
            <consortium name="Wellcome Sanger Institute Data Sharing"/>
        </authorList>
    </citation>
    <scope>NUCLEOTIDE SEQUENCE [LARGE SCALE GENOMIC DNA]</scope>
</reference>
<evidence type="ECO:0000256" key="2">
    <source>
        <dbReference type="ARBA" id="ARBA00022692"/>
    </source>
</evidence>
<feature type="domain" description="Shisa N-terminal" evidence="15">
    <location>
        <begin position="56"/>
        <end position="106"/>
    </location>
</feature>
<dbReference type="FunCoup" id="A0A672GRJ4">
    <property type="interactions" value="270"/>
</dbReference>
<comment type="subcellular location">
    <subcellularLocation>
        <location evidence="10">Cell projection</location>
        <location evidence="10">Dendritic spine membrane</location>
        <topology evidence="10">Single-pass type I membrane protein</topology>
    </subcellularLocation>
</comment>
<keyword evidence="6 13" id="KW-0472">Membrane</keyword>
<gene>
    <name evidence="16" type="primary">shisa9a</name>
</gene>
<evidence type="ECO:0000313" key="17">
    <source>
        <dbReference type="Proteomes" id="UP000472267"/>
    </source>
</evidence>
<keyword evidence="2 13" id="KW-0812">Transmembrane</keyword>
<evidence type="ECO:0000256" key="1">
    <source>
        <dbReference type="ARBA" id="ARBA00022475"/>
    </source>
</evidence>
<keyword evidence="7" id="KW-0325">Glycoprotein</keyword>
<accession>A0A672GRJ4</accession>
<dbReference type="Pfam" id="PF13908">
    <property type="entry name" value="Shisa_N"/>
    <property type="match status" value="1"/>
</dbReference>
<evidence type="ECO:0000256" key="7">
    <source>
        <dbReference type="ARBA" id="ARBA00023180"/>
    </source>
</evidence>